<evidence type="ECO:0000256" key="11">
    <source>
        <dbReference type="ARBA" id="ARBA00022917"/>
    </source>
</evidence>
<dbReference type="InterPro" id="IPR001412">
    <property type="entry name" value="aa-tRNA-synth_I_CS"/>
</dbReference>
<dbReference type="Pfam" id="PF09334">
    <property type="entry name" value="tRNA-synt_1g"/>
    <property type="match status" value="1"/>
</dbReference>
<dbReference type="SUPFAM" id="SSF47323">
    <property type="entry name" value="Anticodon-binding domain of a subclass of class I aminoacyl-tRNA synthetases"/>
    <property type="match status" value="1"/>
</dbReference>
<evidence type="ECO:0000256" key="15">
    <source>
        <dbReference type="ARBA" id="ARBA00029936"/>
    </source>
</evidence>
<dbReference type="GO" id="GO:0007283">
    <property type="term" value="P:spermatogenesis"/>
    <property type="evidence" value="ECO:0007669"/>
    <property type="project" value="UniProtKB-KW"/>
</dbReference>
<dbReference type="Gene3D" id="3.90.740.10">
    <property type="entry name" value="Valyl/Leucyl/Isoleucyl-tRNA synthetase, editing domain"/>
    <property type="match status" value="1"/>
</dbReference>
<feature type="compositionally biased region" description="Basic residues" evidence="18">
    <location>
        <begin position="2351"/>
        <end position="2364"/>
    </location>
</feature>
<dbReference type="EMBL" id="QOIP01000003">
    <property type="protein sequence ID" value="RLU24495.1"/>
    <property type="molecule type" value="Genomic_DNA"/>
</dbReference>
<evidence type="ECO:0000256" key="2">
    <source>
        <dbReference type="ARBA" id="ARBA00008792"/>
    </source>
</evidence>
<evidence type="ECO:0000256" key="12">
    <source>
        <dbReference type="ARBA" id="ARBA00023146"/>
    </source>
</evidence>
<protein>
    <recommendedName>
        <fullName evidence="4">Probable ATP-dependent RNA helicase spindle-E</fullName>
        <ecNumber evidence="3">6.1.1.9</ecNumber>
    </recommendedName>
    <alternativeName>
        <fullName evidence="15">Valyl-tRNA synthetase</fullName>
    </alternativeName>
</protein>
<dbReference type="InterPro" id="IPR013155">
    <property type="entry name" value="M/V/L/I-tRNA-synth_anticd-bd"/>
</dbReference>
<evidence type="ECO:0000256" key="9">
    <source>
        <dbReference type="ARBA" id="ARBA00022840"/>
    </source>
</evidence>
<dbReference type="InterPro" id="IPR001650">
    <property type="entry name" value="Helicase_C-like"/>
</dbReference>
<evidence type="ECO:0000256" key="3">
    <source>
        <dbReference type="ARBA" id="ARBA00013169"/>
    </source>
</evidence>
<dbReference type="Gene3D" id="3.40.50.620">
    <property type="entry name" value="HUPs"/>
    <property type="match status" value="2"/>
</dbReference>
<dbReference type="Pfam" id="PF08264">
    <property type="entry name" value="Anticodon_1"/>
    <property type="match status" value="1"/>
</dbReference>
<dbReference type="PROSITE" id="PS51192">
    <property type="entry name" value="HELICASE_ATP_BIND_1"/>
    <property type="match status" value="1"/>
</dbReference>
<comment type="catalytic activity">
    <reaction evidence="17">
        <text>tRNA(Val) + L-valine + ATP = L-valyl-tRNA(Val) + AMP + diphosphate</text>
        <dbReference type="Rhea" id="RHEA:10704"/>
        <dbReference type="Rhea" id="RHEA-COMP:9672"/>
        <dbReference type="Rhea" id="RHEA-COMP:9708"/>
        <dbReference type="ChEBI" id="CHEBI:30616"/>
        <dbReference type="ChEBI" id="CHEBI:33019"/>
        <dbReference type="ChEBI" id="CHEBI:57762"/>
        <dbReference type="ChEBI" id="CHEBI:78442"/>
        <dbReference type="ChEBI" id="CHEBI:78537"/>
        <dbReference type="ChEBI" id="CHEBI:456215"/>
        <dbReference type="EC" id="6.1.1.9"/>
    </reaction>
</comment>
<keyword evidence="12" id="KW-0030">Aminoacyl-tRNA synthetase</keyword>
<feature type="compositionally biased region" description="Acidic residues" evidence="18">
    <location>
        <begin position="2439"/>
        <end position="2454"/>
    </location>
</feature>
<dbReference type="GO" id="GO:0030154">
    <property type="term" value="P:cell differentiation"/>
    <property type="evidence" value="ECO:0007669"/>
    <property type="project" value="UniProtKB-KW"/>
</dbReference>
<dbReference type="GO" id="GO:0006260">
    <property type="term" value="P:DNA replication"/>
    <property type="evidence" value="ECO:0007669"/>
    <property type="project" value="InterPro"/>
</dbReference>
<dbReference type="PROSITE" id="PS51450">
    <property type="entry name" value="LRR"/>
    <property type="match status" value="1"/>
</dbReference>
<feature type="domain" description="Helicase ATP-binding" evidence="20">
    <location>
        <begin position="96"/>
        <end position="262"/>
    </location>
</feature>
<evidence type="ECO:0000256" key="16">
    <source>
        <dbReference type="ARBA" id="ARBA00047469"/>
    </source>
</evidence>
<dbReference type="Gene3D" id="1.10.730.10">
    <property type="entry name" value="Isoleucyl-tRNA Synthetase, Domain 1"/>
    <property type="match status" value="1"/>
</dbReference>
<dbReference type="PROSITE" id="PS50304">
    <property type="entry name" value="TUDOR"/>
    <property type="match status" value="1"/>
</dbReference>
<dbReference type="SUPFAM" id="SSF63748">
    <property type="entry name" value="Tudor/PWWP/MBT"/>
    <property type="match status" value="1"/>
</dbReference>
<evidence type="ECO:0000256" key="18">
    <source>
        <dbReference type="SAM" id="MobiDB-lite"/>
    </source>
</evidence>
<dbReference type="FunFam" id="3.90.740.10:FF:000005">
    <property type="entry name" value="Valine--tRNA ligase, mitochondrial"/>
    <property type="match status" value="1"/>
</dbReference>
<accession>A0A3L8DWP2</accession>
<evidence type="ECO:0000259" key="20">
    <source>
        <dbReference type="PROSITE" id="PS51192"/>
    </source>
</evidence>
<dbReference type="SUPFAM" id="SSF52540">
    <property type="entry name" value="P-loop containing nucleoside triphosphate hydrolases"/>
    <property type="match status" value="1"/>
</dbReference>
<dbReference type="Gene3D" id="1.20.120.1080">
    <property type="match status" value="1"/>
</dbReference>
<dbReference type="PANTHER" id="PTHR11946:SF109">
    <property type="entry name" value="VALINE--TRNA LIGASE"/>
    <property type="match status" value="1"/>
</dbReference>
<dbReference type="Pfam" id="PF00567">
    <property type="entry name" value="TUDOR"/>
    <property type="match status" value="1"/>
</dbReference>
<keyword evidence="8" id="KW-0221">Differentiation</keyword>
<dbReference type="PRINTS" id="PR00986">
    <property type="entry name" value="TRNASYNTHVAL"/>
</dbReference>
<gene>
    <name evidence="22" type="ORF">DMN91_002584</name>
</gene>
<feature type="compositionally biased region" description="Basic and acidic residues" evidence="18">
    <location>
        <begin position="2278"/>
        <end position="2300"/>
    </location>
</feature>
<feature type="compositionally biased region" description="Basic and acidic residues" evidence="18">
    <location>
        <begin position="2386"/>
        <end position="2410"/>
    </location>
</feature>
<dbReference type="InterPro" id="IPR014729">
    <property type="entry name" value="Rossmann-like_a/b/a_fold"/>
</dbReference>
<comment type="caution">
    <text evidence="22">The sequence shown here is derived from an EMBL/GenBank/DDBJ whole genome shotgun (WGS) entry which is preliminary data.</text>
</comment>
<dbReference type="Proteomes" id="UP000279307">
    <property type="component" value="Chromosome 3"/>
</dbReference>
<dbReference type="InterPro" id="IPR014001">
    <property type="entry name" value="Helicase_ATP-bd"/>
</dbReference>
<dbReference type="Pfam" id="PF00270">
    <property type="entry name" value="DEAD"/>
    <property type="match status" value="1"/>
</dbReference>
<dbReference type="InterPro" id="IPR002999">
    <property type="entry name" value="Tudor"/>
</dbReference>
<keyword evidence="9" id="KW-0067">ATP-binding</keyword>
<feature type="domain" description="Helicase C-terminal" evidence="21">
    <location>
        <begin position="320"/>
        <end position="481"/>
    </location>
</feature>
<evidence type="ECO:0000256" key="1">
    <source>
        <dbReference type="ARBA" id="ARBA00005594"/>
    </source>
</evidence>
<dbReference type="InterPro" id="IPR033705">
    <property type="entry name" value="Anticodon_Ia_Val"/>
</dbReference>
<dbReference type="SUPFAM" id="SSF50677">
    <property type="entry name" value="ValRS/IleRS/LeuRS editing domain"/>
    <property type="match status" value="1"/>
</dbReference>
<dbReference type="Pfam" id="PF00271">
    <property type="entry name" value="Helicase_C"/>
    <property type="match status" value="1"/>
</dbReference>
<keyword evidence="10" id="KW-0744">Spermatogenesis</keyword>
<dbReference type="CDD" id="cd07962">
    <property type="entry name" value="Anticodon_Ia_Val"/>
    <property type="match status" value="1"/>
</dbReference>
<dbReference type="GO" id="GO:0004823">
    <property type="term" value="F:leucine-tRNA ligase activity"/>
    <property type="evidence" value="ECO:0007669"/>
    <property type="project" value="UniProtKB-EC"/>
</dbReference>
<dbReference type="NCBIfam" id="TIGR00422">
    <property type="entry name" value="valS"/>
    <property type="match status" value="1"/>
</dbReference>
<dbReference type="GO" id="GO:0003676">
    <property type="term" value="F:nucleic acid binding"/>
    <property type="evidence" value="ECO:0007669"/>
    <property type="project" value="InterPro"/>
</dbReference>
<feature type="region of interest" description="Disordered" evidence="18">
    <location>
        <begin position="2269"/>
        <end position="2454"/>
    </location>
</feature>
<dbReference type="InterPro" id="IPR032675">
    <property type="entry name" value="LRR_dom_sf"/>
</dbReference>
<evidence type="ECO:0000256" key="8">
    <source>
        <dbReference type="ARBA" id="ARBA00022782"/>
    </source>
</evidence>
<evidence type="ECO:0000259" key="19">
    <source>
        <dbReference type="PROSITE" id="PS50304"/>
    </source>
</evidence>
<dbReference type="SUPFAM" id="SSF52374">
    <property type="entry name" value="Nucleotidylyl transferase"/>
    <property type="match status" value="1"/>
</dbReference>
<dbReference type="InterPro" id="IPR002300">
    <property type="entry name" value="aa-tRNA-synth_Ia"/>
</dbReference>
<evidence type="ECO:0000256" key="7">
    <source>
        <dbReference type="ARBA" id="ARBA00022741"/>
    </source>
</evidence>
<dbReference type="GO" id="GO:0005829">
    <property type="term" value="C:cytosol"/>
    <property type="evidence" value="ECO:0007669"/>
    <property type="project" value="TreeGrafter"/>
</dbReference>
<dbReference type="InterPro" id="IPR007502">
    <property type="entry name" value="Helicase-assoc_dom"/>
</dbReference>
<evidence type="ECO:0000256" key="6">
    <source>
        <dbReference type="ARBA" id="ARBA00022598"/>
    </source>
</evidence>
<dbReference type="GO" id="GO:0051321">
    <property type="term" value="P:meiotic cell cycle"/>
    <property type="evidence" value="ECO:0007669"/>
    <property type="project" value="UniProtKB-KW"/>
</dbReference>
<dbReference type="GO" id="GO:0006438">
    <property type="term" value="P:valyl-tRNA aminoacylation"/>
    <property type="evidence" value="ECO:0007669"/>
    <property type="project" value="InterPro"/>
</dbReference>
<evidence type="ECO:0000256" key="5">
    <source>
        <dbReference type="ARBA" id="ARBA00022473"/>
    </source>
</evidence>
<dbReference type="InterPro" id="IPR002303">
    <property type="entry name" value="Valyl-tRNA_ligase"/>
</dbReference>
<keyword evidence="13" id="KW-0943">RNA-mediated gene silencing</keyword>
<keyword evidence="6" id="KW-0436">Ligase</keyword>
<comment type="similarity">
    <text evidence="1">Belongs to the class-I aminoacyl-tRNA synthetase family.</text>
</comment>
<dbReference type="SUPFAM" id="SSF52058">
    <property type="entry name" value="L domain-like"/>
    <property type="match status" value="1"/>
</dbReference>
<dbReference type="Gene3D" id="3.80.10.10">
    <property type="entry name" value="Ribonuclease Inhibitor"/>
    <property type="match status" value="1"/>
</dbReference>
<feature type="domain" description="Tudor" evidence="19">
    <location>
        <begin position="818"/>
        <end position="888"/>
    </location>
</feature>
<feature type="compositionally biased region" description="Basic and acidic residues" evidence="18">
    <location>
        <begin position="2307"/>
        <end position="2339"/>
    </location>
</feature>
<evidence type="ECO:0000256" key="14">
    <source>
        <dbReference type="ARBA" id="ARBA00023254"/>
    </source>
</evidence>
<dbReference type="Gene3D" id="3.40.50.300">
    <property type="entry name" value="P-loop containing nucleotide triphosphate hydrolases"/>
    <property type="match status" value="2"/>
</dbReference>
<keyword evidence="14" id="KW-0469">Meiosis</keyword>
<dbReference type="CDD" id="cd18791">
    <property type="entry name" value="SF2_C_RHA"/>
    <property type="match status" value="1"/>
</dbReference>
<dbReference type="PROSITE" id="PS00178">
    <property type="entry name" value="AA_TRNA_LIGASE_I"/>
    <property type="match status" value="1"/>
</dbReference>
<comment type="catalytic activity">
    <reaction evidence="16">
        <text>tRNA(Leu) + L-leucine + ATP = L-leucyl-tRNA(Leu) + AMP + diphosphate</text>
        <dbReference type="Rhea" id="RHEA:11688"/>
        <dbReference type="Rhea" id="RHEA-COMP:9613"/>
        <dbReference type="Rhea" id="RHEA-COMP:9622"/>
        <dbReference type="ChEBI" id="CHEBI:30616"/>
        <dbReference type="ChEBI" id="CHEBI:33019"/>
        <dbReference type="ChEBI" id="CHEBI:57427"/>
        <dbReference type="ChEBI" id="CHEBI:78442"/>
        <dbReference type="ChEBI" id="CHEBI:78494"/>
        <dbReference type="ChEBI" id="CHEBI:456215"/>
        <dbReference type="EC" id="6.1.1.4"/>
    </reaction>
</comment>
<name>A0A3L8DWP2_OOCBI</name>
<proteinExistence type="inferred from homology"/>
<dbReference type="InterPro" id="IPR001611">
    <property type="entry name" value="Leu-rich_rpt"/>
</dbReference>
<evidence type="ECO:0000259" key="21">
    <source>
        <dbReference type="PROSITE" id="PS51194"/>
    </source>
</evidence>
<reference evidence="22" key="1">
    <citation type="journal article" date="2018" name="Genome Res.">
        <title>The genomic architecture and molecular evolution of ant odorant receptors.</title>
        <authorList>
            <person name="McKenzie S.K."/>
            <person name="Kronauer D.J.C."/>
        </authorList>
    </citation>
    <scope>NUCLEOTIDE SEQUENCE [LARGE SCALE GENOMIC DNA]</scope>
    <source>
        <strain evidence="22">Clonal line C1</strain>
    </source>
</reference>
<reference evidence="22" key="2">
    <citation type="submission" date="2018-07" db="EMBL/GenBank/DDBJ databases">
        <authorList>
            <person name="Mckenzie S.K."/>
            <person name="Kronauer D.J.C."/>
        </authorList>
    </citation>
    <scope>NUCLEOTIDE SEQUENCE</scope>
    <source>
        <strain evidence="22">Clonal line C1</strain>
    </source>
</reference>
<dbReference type="InterPro" id="IPR019038">
    <property type="entry name" value="POLD3"/>
</dbReference>
<dbReference type="InterPro" id="IPR009080">
    <property type="entry name" value="tRNAsynth_Ia_anticodon-bd"/>
</dbReference>
<dbReference type="OrthoDB" id="66977at2759"/>
<dbReference type="InterPro" id="IPR011545">
    <property type="entry name" value="DEAD/DEAH_box_helicase_dom"/>
</dbReference>
<dbReference type="Pfam" id="PF09507">
    <property type="entry name" value="CDC27"/>
    <property type="match status" value="1"/>
</dbReference>
<evidence type="ECO:0000256" key="13">
    <source>
        <dbReference type="ARBA" id="ARBA00023158"/>
    </source>
</evidence>
<evidence type="ECO:0000256" key="17">
    <source>
        <dbReference type="ARBA" id="ARBA00047552"/>
    </source>
</evidence>
<dbReference type="InterPro" id="IPR015413">
    <property type="entry name" value="Methionyl/Leucyl_tRNA_Synth"/>
</dbReference>
<dbReference type="SMART" id="SM00490">
    <property type="entry name" value="HELICc"/>
    <property type="match status" value="1"/>
</dbReference>
<evidence type="ECO:0000256" key="10">
    <source>
        <dbReference type="ARBA" id="ARBA00022871"/>
    </source>
</evidence>
<dbReference type="NCBIfam" id="NF004349">
    <property type="entry name" value="PRK05729.1"/>
    <property type="match status" value="1"/>
</dbReference>
<keyword evidence="11" id="KW-0648">Protein biosynthesis</keyword>
<comment type="similarity">
    <text evidence="2">Belongs to the DEAD box helicase family. DEAH subfamily.</text>
</comment>
<sequence length="2611" mass="299251">MDLSVKIDSIYRSAKAKVEETGNVKSYAEAQAETYLKLYNAIDNRKEFKPNQTSQSLEENLYKLCVEDVVDQKNRNFIHRPKLQELPILSMKDKILSIIETNSVVVIQGPTGCGKTTQIPQFILDSNIKKRLNCNIIVTQPRRIAAISVARRVSHEEGWPVGSLVGFKVGMHQEVSPDTRLTYCTTGVLLQILINQKHMLDYTHVILDEIHERDQDLDFLLLVVKKLLQTNSKQVKVILMSATINVKKFAKYFSMRVGNDLVPTPIIEIPERRRYEIRTYYLDDIDSLGTIPEVSVIEPTVTDTMINFCSRIIIALDQVDIDEDVDSSQRHTVLVFLPGIYEIQDLYNYLSSVYHKDKLWDLAILHSLISSDEQHHIFHNPPEGHRRIILSTNIAESSITVPDVKYVLIVDPVSHTQSLQLHWASKANCDQRAGRAGRVMDGRVYRLVSKAFYNNILIDESTPEMLRAPLTTVVLRAKVLDLDEPRKLLSLSLNPPTVSNLRNSILVLKEVGALVNEDDSFQPFDGRLTNLGRIMASLPLDIRISKLIMLGHVFGILRDAIVLGASMAIKNVFNVVECRPSISSYAIRRKWARDSDSDCIATLNVYKVWQNEKANRRLTTYQAERQWAQRNGVQIKALHELDILVTDITNRLRMSGIEDSVGVNKIVWQAKEHDFILEVILTGAFYPNYFVKRWQSSEDHKNNIIMSLDTWDPTKTAIKMRHCNVPIEIKLLDESEARRRAESHDLWRFEQSFFFHKTFQKKRSEISKIRPELPDLDVTCIPLCIQTIINPGYFWAIVDDVATHEKLRSIEKALNSHQLKELSSCSESVSSIVAAPMRKNESLIYHRAIIEEIFPAGGLVDVFFIDYGRSSRVQYSDLRKIDNNGEQLNINESFVEKRYAVKREESYLSKHNHELRADIDTIDAMSTEKREFYREMQYDRDDLLQYPDPPKKKDCQSSIKLQGPFSPLETELVQLTYTKKKAMTEKCSVNSVLLDDDPDQLGRLLVAQSVIQSPNSDDLLLLNTTLLPNIPGLGTLLTLIFAPRMELRCDSRKSYYTGALCGLGPIDKYTARAMYPEHDIGIRFDVEITIDDLKEINKLRFWMSTGMQLNENSMEEDIINCQNRIKRILFELIDKPRELQTPSIDYFGREWNRYNELCLLSAARETTAGNCDVYPLHKALELYERDEEIEKLLKNISELELLAYEIKTSSSEQRKKEEKESFSIVLPPPNITGVLHLGHALTATVQDVLARWHRMKGHPVIWIPGLDHAGIATQAVMERMLQQTRNVTRHDLGRAEFTRLLWQWKMEKAPIIKQQLKALVTEAFVRLNESNLLYRSKDLVNWSPALRSTISEIEVEDFVVNGKTRLQLPGYNVKVTFGQLIKLAYQVKDSKEELIVATTRPETMFGDVAIAVHPDDERYSKYIGRHILHPVRETSIPIIADSSVKREFGTGVVKITPAHDRLDYDIAKRHDLPVINVINEEGNMTEVCREFKGLPRFIARERLINELAARGVIRSVEDDYRMVLPLCSRTNDVVEYLLKEQWFVRCTTLARRAQKAVENGELKINSDSDGTYERLWYDWLDNARDWCVSRQLWWGHRIPAYLVNYSGDNNNHDNDGIHSNNGSTTSWIIARSEEEARCQAREKYGDMVSVHQDQDVLDTWFSSAIVPFATLGWPRHTEDMAKYYPLTLMETGHDILLFWVARMEVLLHGVLCDANGKKMSKSSGNVISPENIINGCTLEELNAQARHNHAMGILSTDELQRTLRVNAKSYPDGIPECGTDALRLSLCARNIKNRTISFDIDNCRTNKYFCNKIWQASKYTLLMVNNNEERKENEQQRHGDKRKKTLSDLDRWILSRLSRMVETVNGAFAEGNFHKAVAAIRQFVHYEFCDLYMEATKFGFRSGDAAVIAGHSDTLTRCLEVSLRVLAPLTPYLSDDLYTRLAKQRLSGFQPVTSLLEASYPAPDEFEHLKDDVLEQRMHELVNVINAIRSCMANVSKKSNPEVSILVGDVDDCNFYRENVNLIKGVGKIWNVSIHLTESVNDENLNKTTTRNSSESLAESNVHTISYMHKDNCLLLISVMINVEKLKNIIMEALNEQLETLTSHVFDNDKLVTYKWLSKILKVHVNTAKQILWAFYEKYHESHNIECTYLLIGLLNDNEMRVEVIKGSDLLKAREKFRTIISEHLYSVHKPLEDLELLASSDPGDINYSAIKCDACKERSDEEMQLLRWGTVARKAVPENVVNANTTDVANRLKVEKNLITKKNNGVSTLFRTSGKSKNSEETKPTLQKKDKALIEKDETSMQEAKGLAEKQDDSPAKEDKNSTKKSEKSDEVSKDKSSKKVQNSTERKKSSTKKISPKNKPMKSKGLDNFFEKRTSPPQPVKTVSSEKNDDKTNTEVTKEIETKEEKKELRGKKRNRSKDISQSTKKRKRVVVQSDSSDSEVQSDAEMEDAVPELEAEPLINLTLPILTDTGRIIDCHDRNLGINEDWFNFDFYTLNQHRPLNELILSKNNITLLPTNELRNLKHLKKLDLSQNQLDNMHSEVLRTLINLEDLNYSHNLLWNFDISILETSLVRLNLSCNRINNLEKNSENTTILKVLDVSHNNITNLVT</sequence>
<evidence type="ECO:0000313" key="22">
    <source>
        <dbReference type="EMBL" id="RLU24495.1"/>
    </source>
</evidence>
<dbReference type="GO" id="GO:0031047">
    <property type="term" value="P:regulatory ncRNA-mediated gene silencing"/>
    <property type="evidence" value="ECO:0007669"/>
    <property type="project" value="UniProtKB-KW"/>
</dbReference>
<dbReference type="PANTHER" id="PTHR11946">
    <property type="entry name" value="VALYL-TRNA SYNTHETASES"/>
    <property type="match status" value="1"/>
</dbReference>
<dbReference type="InterPro" id="IPR041913">
    <property type="entry name" value="POLD3_sf"/>
</dbReference>
<dbReference type="InterPro" id="IPR009008">
    <property type="entry name" value="Val/Leu/Ile-tRNA-synth_edit"/>
</dbReference>
<evidence type="ECO:0000256" key="4">
    <source>
        <dbReference type="ARBA" id="ARBA00013352"/>
    </source>
</evidence>
<dbReference type="GO" id="GO:0002161">
    <property type="term" value="F:aminoacyl-tRNA deacylase activity"/>
    <property type="evidence" value="ECO:0007669"/>
    <property type="project" value="InterPro"/>
</dbReference>
<organism evidence="22">
    <name type="scientific">Ooceraea biroi</name>
    <name type="common">Clonal raider ant</name>
    <name type="synonym">Cerapachys biroi</name>
    <dbReference type="NCBI Taxonomy" id="2015173"/>
    <lineage>
        <taxon>Eukaryota</taxon>
        <taxon>Metazoa</taxon>
        <taxon>Ecdysozoa</taxon>
        <taxon>Arthropoda</taxon>
        <taxon>Hexapoda</taxon>
        <taxon>Insecta</taxon>
        <taxon>Pterygota</taxon>
        <taxon>Neoptera</taxon>
        <taxon>Endopterygota</taxon>
        <taxon>Hymenoptera</taxon>
        <taxon>Apocrita</taxon>
        <taxon>Aculeata</taxon>
        <taxon>Formicoidea</taxon>
        <taxon>Formicidae</taxon>
        <taxon>Dorylinae</taxon>
        <taxon>Ooceraea</taxon>
    </lineage>
</organism>
<dbReference type="EC" id="6.1.1.9" evidence="3"/>
<dbReference type="SMART" id="SM00333">
    <property type="entry name" value="TUDOR"/>
    <property type="match status" value="1"/>
</dbReference>
<dbReference type="SMART" id="SM00487">
    <property type="entry name" value="DEXDc"/>
    <property type="match status" value="1"/>
</dbReference>
<dbReference type="Pfam" id="PF00133">
    <property type="entry name" value="tRNA-synt_1"/>
    <property type="match status" value="1"/>
</dbReference>
<dbReference type="Gene3D" id="2.30.30.140">
    <property type="match status" value="1"/>
</dbReference>
<dbReference type="GO" id="GO:0004832">
    <property type="term" value="F:valine-tRNA ligase activity"/>
    <property type="evidence" value="ECO:0007669"/>
    <property type="project" value="UniProtKB-EC"/>
</dbReference>
<dbReference type="PROSITE" id="PS51194">
    <property type="entry name" value="HELICASE_CTER"/>
    <property type="match status" value="1"/>
</dbReference>
<dbReference type="InterPro" id="IPR027417">
    <property type="entry name" value="P-loop_NTPase"/>
</dbReference>
<dbReference type="Gene3D" id="3.90.1030.20">
    <property type="entry name" value="DNA polymerase delta, p66 (Cdc27) subunit, wHTH domain"/>
    <property type="match status" value="1"/>
</dbReference>
<dbReference type="GO" id="GO:0005524">
    <property type="term" value="F:ATP binding"/>
    <property type="evidence" value="ECO:0007669"/>
    <property type="project" value="UniProtKB-KW"/>
</dbReference>
<dbReference type="GO" id="GO:0043625">
    <property type="term" value="C:delta DNA polymerase complex"/>
    <property type="evidence" value="ECO:0007669"/>
    <property type="project" value="InterPro"/>
</dbReference>
<keyword evidence="5" id="KW-0217">Developmental protein</keyword>
<keyword evidence="7" id="KW-0547">Nucleotide-binding</keyword>
<dbReference type="SMART" id="SM00847">
    <property type="entry name" value="HA2"/>
    <property type="match status" value="1"/>
</dbReference>